<sequence length="330" mass="36503">MRDKNCPFWRVGHRSYTAAYRIPTTPIHVVQRSSLLPALTLRQVQHFVVLAHTRSFTQAALSLSLTQPALTASIRQIEFLLGGRLFARTAHRITLTPAGEAVLPLAERLLNQARGTFDDMTNLIAERTQTVRISFIPSVAGRLLPVLNALREAQPSLRFTLTDSPNSALVEAVRDGVADLGIGVREPGDDDGALHYAQLFEDEIVAVLRRDDPLARAKSVPWSKLVGRDLAAFMRGSVSDSLHRTGGAQKLRLAVTYRMEYTEPLYALARNGLAIAVLPSLYTMHLHDPELVALRLDKPRVTRAISLISLAAADRGPHVRACREWIAQHI</sequence>
<dbReference type="InterPro" id="IPR000847">
    <property type="entry name" value="LysR_HTH_N"/>
</dbReference>
<comment type="similarity">
    <text evidence="1">Belongs to the LysR transcriptional regulatory family.</text>
</comment>
<evidence type="ECO:0000259" key="5">
    <source>
        <dbReference type="PROSITE" id="PS50931"/>
    </source>
</evidence>
<keyword evidence="3" id="KW-0238">DNA-binding</keyword>
<dbReference type="SUPFAM" id="SSF46785">
    <property type="entry name" value="Winged helix' DNA-binding domain"/>
    <property type="match status" value="1"/>
</dbReference>
<comment type="caution">
    <text evidence="6">The sequence shown here is derived from an EMBL/GenBank/DDBJ whole genome shotgun (WGS) entry which is preliminary data.</text>
</comment>
<keyword evidence="2" id="KW-0805">Transcription regulation</keyword>
<dbReference type="Pfam" id="PF00126">
    <property type="entry name" value="HTH_1"/>
    <property type="match status" value="1"/>
</dbReference>
<dbReference type="STRING" id="1777144.AWB83_05666"/>
<dbReference type="SUPFAM" id="SSF53850">
    <property type="entry name" value="Periplasmic binding protein-like II"/>
    <property type="match status" value="1"/>
</dbReference>
<dbReference type="PROSITE" id="PS50931">
    <property type="entry name" value="HTH_LYSR"/>
    <property type="match status" value="1"/>
</dbReference>
<dbReference type="InterPro" id="IPR050950">
    <property type="entry name" value="HTH-type_LysR_regulators"/>
</dbReference>
<evidence type="ECO:0000256" key="1">
    <source>
        <dbReference type="ARBA" id="ARBA00009437"/>
    </source>
</evidence>
<keyword evidence="4" id="KW-0804">Transcription</keyword>
<gene>
    <name evidence="6" type="ORF">AWB83_05666</name>
</gene>
<evidence type="ECO:0000256" key="4">
    <source>
        <dbReference type="ARBA" id="ARBA00023163"/>
    </source>
</evidence>
<keyword evidence="7" id="KW-1185">Reference proteome</keyword>
<evidence type="ECO:0000313" key="6">
    <source>
        <dbReference type="EMBL" id="SAK95996.1"/>
    </source>
</evidence>
<dbReference type="Gene3D" id="3.40.190.10">
    <property type="entry name" value="Periplasmic binding protein-like II"/>
    <property type="match status" value="2"/>
</dbReference>
<dbReference type="AlphaFoldDB" id="A0A158DP67"/>
<dbReference type="GO" id="GO:0003700">
    <property type="term" value="F:DNA-binding transcription factor activity"/>
    <property type="evidence" value="ECO:0007669"/>
    <property type="project" value="InterPro"/>
</dbReference>
<organism evidence="6 7">
    <name type="scientific">Caballeronia ptereochthonis</name>
    <dbReference type="NCBI Taxonomy" id="1777144"/>
    <lineage>
        <taxon>Bacteria</taxon>
        <taxon>Pseudomonadati</taxon>
        <taxon>Pseudomonadota</taxon>
        <taxon>Betaproteobacteria</taxon>
        <taxon>Burkholderiales</taxon>
        <taxon>Burkholderiaceae</taxon>
        <taxon>Caballeronia</taxon>
    </lineage>
</organism>
<name>A0A158DP67_9BURK</name>
<protein>
    <submittedName>
        <fullName evidence="6">LysR family transcriptional regulator</fullName>
    </submittedName>
</protein>
<feature type="domain" description="HTH lysR-type" evidence="5">
    <location>
        <begin position="39"/>
        <end position="96"/>
    </location>
</feature>
<dbReference type="GO" id="GO:0005829">
    <property type="term" value="C:cytosol"/>
    <property type="evidence" value="ECO:0007669"/>
    <property type="project" value="TreeGrafter"/>
</dbReference>
<evidence type="ECO:0000256" key="2">
    <source>
        <dbReference type="ARBA" id="ARBA00023015"/>
    </source>
</evidence>
<dbReference type="Pfam" id="PF03466">
    <property type="entry name" value="LysR_substrate"/>
    <property type="match status" value="1"/>
</dbReference>
<reference evidence="6" key="1">
    <citation type="submission" date="2016-01" db="EMBL/GenBank/DDBJ databases">
        <authorList>
            <person name="Peeters C."/>
        </authorList>
    </citation>
    <scope>NUCLEOTIDE SEQUENCE [LARGE SCALE GENOMIC DNA]</scope>
    <source>
        <strain evidence="6">LMG 29326</strain>
    </source>
</reference>
<accession>A0A158DP67</accession>
<dbReference type="PRINTS" id="PR00039">
    <property type="entry name" value="HTHLYSR"/>
</dbReference>
<dbReference type="Proteomes" id="UP000054978">
    <property type="component" value="Unassembled WGS sequence"/>
</dbReference>
<dbReference type="InterPro" id="IPR005119">
    <property type="entry name" value="LysR_subst-bd"/>
</dbReference>
<proteinExistence type="inferred from homology"/>
<dbReference type="Gene3D" id="1.10.10.10">
    <property type="entry name" value="Winged helix-like DNA-binding domain superfamily/Winged helix DNA-binding domain"/>
    <property type="match status" value="1"/>
</dbReference>
<evidence type="ECO:0000313" key="7">
    <source>
        <dbReference type="Proteomes" id="UP000054978"/>
    </source>
</evidence>
<dbReference type="InterPro" id="IPR036388">
    <property type="entry name" value="WH-like_DNA-bd_sf"/>
</dbReference>
<evidence type="ECO:0000256" key="3">
    <source>
        <dbReference type="ARBA" id="ARBA00023125"/>
    </source>
</evidence>
<dbReference type="EMBL" id="FCOB02000034">
    <property type="protein sequence ID" value="SAK95996.1"/>
    <property type="molecule type" value="Genomic_DNA"/>
</dbReference>
<dbReference type="PANTHER" id="PTHR30419:SF8">
    <property type="entry name" value="NITROGEN ASSIMILATION TRANSCRIPTIONAL ACTIVATOR-RELATED"/>
    <property type="match status" value="1"/>
</dbReference>
<dbReference type="CDD" id="cd05466">
    <property type="entry name" value="PBP2_LTTR_substrate"/>
    <property type="match status" value="1"/>
</dbReference>
<dbReference type="GO" id="GO:0003677">
    <property type="term" value="F:DNA binding"/>
    <property type="evidence" value="ECO:0007669"/>
    <property type="project" value="UniProtKB-KW"/>
</dbReference>
<dbReference type="PANTHER" id="PTHR30419">
    <property type="entry name" value="HTH-TYPE TRANSCRIPTIONAL REGULATOR YBHD"/>
    <property type="match status" value="1"/>
</dbReference>
<dbReference type="InterPro" id="IPR036390">
    <property type="entry name" value="WH_DNA-bd_sf"/>
</dbReference>